<organism evidence="5 6">
    <name type="scientific">Urochloa decumbens</name>
    <dbReference type="NCBI Taxonomy" id="240449"/>
    <lineage>
        <taxon>Eukaryota</taxon>
        <taxon>Viridiplantae</taxon>
        <taxon>Streptophyta</taxon>
        <taxon>Embryophyta</taxon>
        <taxon>Tracheophyta</taxon>
        <taxon>Spermatophyta</taxon>
        <taxon>Magnoliopsida</taxon>
        <taxon>Liliopsida</taxon>
        <taxon>Poales</taxon>
        <taxon>Poaceae</taxon>
        <taxon>PACMAD clade</taxon>
        <taxon>Panicoideae</taxon>
        <taxon>Panicodae</taxon>
        <taxon>Paniceae</taxon>
        <taxon>Melinidinae</taxon>
        <taxon>Urochloa</taxon>
    </lineage>
</organism>
<dbReference type="PROSITE" id="PS00892">
    <property type="entry name" value="HIT_1"/>
    <property type="match status" value="1"/>
</dbReference>
<dbReference type="SUPFAM" id="SSF54197">
    <property type="entry name" value="HIT-like"/>
    <property type="match status" value="1"/>
</dbReference>
<dbReference type="Proteomes" id="UP001497457">
    <property type="component" value="Chromosome 33rd"/>
</dbReference>
<evidence type="ECO:0000256" key="2">
    <source>
        <dbReference type="PIRSR" id="PIRSR601310-3"/>
    </source>
</evidence>
<dbReference type="FunFam" id="3.30.428.10:FF:000005">
    <property type="entry name" value="Histidine triad nucleotide-binding protein 1"/>
    <property type="match status" value="1"/>
</dbReference>
<evidence type="ECO:0000256" key="3">
    <source>
        <dbReference type="PROSITE-ProRule" id="PRU00464"/>
    </source>
</evidence>
<name>A0ABC9DKD6_9POAL</name>
<accession>A0ABC9DKD6</accession>
<feature type="short sequence motif" description="Histidine triad motif" evidence="2 3">
    <location>
        <begin position="194"/>
        <end position="198"/>
    </location>
</feature>
<dbReference type="PRINTS" id="PR00332">
    <property type="entry name" value="HISTRIAD"/>
</dbReference>
<dbReference type="GO" id="GO:0047627">
    <property type="term" value="F:adenylylsulfatase activity"/>
    <property type="evidence" value="ECO:0007669"/>
    <property type="project" value="UniProtKB-ARBA"/>
</dbReference>
<dbReference type="InterPro" id="IPR011146">
    <property type="entry name" value="HIT-like"/>
</dbReference>
<proteinExistence type="predicted"/>
<dbReference type="AlphaFoldDB" id="A0ABC9DKD6"/>
<protein>
    <recommendedName>
        <fullName evidence="4">HIT domain-containing protein</fullName>
    </recommendedName>
</protein>
<gene>
    <name evidence="5" type="ORF">URODEC1_LOCUS85776</name>
</gene>
<dbReference type="PANTHER" id="PTHR23089">
    <property type="entry name" value="HISTIDINE TRIAD HIT PROTEIN"/>
    <property type="match status" value="1"/>
</dbReference>
<evidence type="ECO:0000313" key="6">
    <source>
        <dbReference type="Proteomes" id="UP001497457"/>
    </source>
</evidence>
<dbReference type="InterPro" id="IPR001310">
    <property type="entry name" value="Histidine_triad_HIT"/>
</dbReference>
<evidence type="ECO:0000259" key="4">
    <source>
        <dbReference type="PROSITE" id="PS51084"/>
    </source>
</evidence>
<sequence length="210" mass="22816">MATRAAAATLSAATSSLLRQTLRFHPPIIIWSSKLIQSRPIQRVPSPSCHRRSASLRPHGFRVPCRVPPQRFVRHIASSTNEEAAARAAAATADTGGPTIFDKIIAKEIPSTVVYEDDKVLAFRDINPQAPVHVLVIPKVRDGLTGLDKAEPRHVEILGQLLCAAKVVAEKEGLANGYRVVINNGPEGCQSVYHLHLHVLGGRQMKWPAG</sequence>
<dbReference type="Pfam" id="PF01230">
    <property type="entry name" value="HIT"/>
    <property type="match status" value="1"/>
</dbReference>
<reference evidence="5 6" key="2">
    <citation type="submission" date="2024-10" db="EMBL/GenBank/DDBJ databases">
        <authorList>
            <person name="Ryan C."/>
        </authorList>
    </citation>
    <scope>NUCLEOTIDE SEQUENCE [LARGE SCALE GENOMIC DNA]</scope>
</reference>
<dbReference type="Gene3D" id="3.30.428.10">
    <property type="entry name" value="HIT-like"/>
    <property type="match status" value="1"/>
</dbReference>
<dbReference type="EMBL" id="OZ075143">
    <property type="protein sequence ID" value="CAL5039861.1"/>
    <property type="molecule type" value="Genomic_DNA"/>
</dbReference>
<feature type="active site" description="Tele-AMP-histidine intermediate" evidence="1">
    <location>
        <position position="196"/>
    </location>
</feature>
<evidence type="ECO:0000256" key="1">
    <source>
        <dbReference type="PIRSR" id="PIRSR601310-1"/>
    </source>
</evidence>
<reference evidence="6" key="1">
    <citation type="submission" date="2024-06" db="EMBL/GenBank/DDBJ databases">
        <authorList>
            <person name="Ryan C."/>
        </authorList>
    </citation>
    <scope>NUCLEOTIDE SEQUENCE [LARGE SCALE GENOMIC DNA]</scope>
</reference>
<feature type="domain" description="HIT" evidence="4">
    <location>
        <begin position="100"/>
        <end position="210"/>
    </location>
</feature>
<dbReference type="CDD" id="cd01276">
    <property type="entry name" value="PKCI_related"/>
    <property type="match status" value="1"/>
</dbReference>
<dbReference type="InterPro" id="IPR036265">
    <property type="entry name" value="HIT-like_sf"/>
</dbReference>
<dbReference type="InterPro" id="IPR019808">
    <property type="entry name" value="Histidine_triad_CS"/>
</dbReference>
<evidence type="ECO:0000313" key="5">
    <source>
        <dbReference type="EMBL" id="CAL5039861.1"/>
    </source>
</evidence>
<dbReference type="PROSITE" id="PS51084">
    <property type="entry name" value="HIT_2"/>
    <property type="match status" value="1"/>
</dbReference>
<keyword evidence="6" id="KW-1185">Reference proteome</keyword>